<dbReference type="Pfam" id="PF00069">
    <property type="entry name" value="Pkinase"/>
    <property type="match status" value="1"/>
</dbReference>
<evidence type="ECO:0000256" key="3">
    <source>
        <dbReference type="ARBA" id="ARBA00022840"/>
    </source>
</evidence>
<keyword evidence="6" id="KW-1185">Reference proteome</keyword>
<dbReference type="PANTHER" id="PTHR47989:SF61">
    <property type="entry name" value="PROTEIN KINASE DOMAIN-CONTAINING PROTEIN"/>
    <property type="match status" value="1"/>
</dbReference>
<evidence type="ECO:0000256" key="2">
    <source>
        <dbReference type="ARBA" id="ARBA00022741"/>
    </source>
</evidence>
<protein>
    <recommendedName>
        <fullName evidence="4">Protein kinase domain-containing protein</fullName>
    </recommendedName>
</protein>
<keyword evidence="1" id="KW-0418">Kinase</keyword>
<keyword evidence="2" id="KW-0547">Nucleotide-binding</keyword>
<dbReference type="GO" id="GO:0005524">
    <property type="term" value="F:ATP binding"/>
    <property type="evidence" value="ECO:0007669"/>
    <property type="project" value="UniProtKB-KW"/>
</dbReference>
<organism evidence="5 6">
    <name type="scientific">Populus tomentosa</name>
    <name type="common">Chinese white poplar</name>
    <dbReference type="NCBI Taxonomy" id="118781"/>
    <lineage>
        <taxon>Eukaryota</taxon>
        <taxon>Viridiplantae</taxon>
        <taxon>Streptophyta</taxon>
        <taxon>Embryophyta</taxon>
        <taxon>Tracheophyta</taxon>
        <taxon>Spermatophyta</taxon>
        <taxon>Magnoliopsida</taxon>
        <taxon>eudicotyledons</taxon>
        <taxon>Gunneridae</taxon>
        <taxon>Pentapetalae</taxon>
        <taxon>rosids</taxon>
        <taxon>fabids</taxon>
        <taxon>Malpighiales</taxon>
        <taxon>Salicaceae</taxon>
        <taxon>Saliceae</taxon>
        <taxon>Populus</taxon>
    </lineage>
</organism>
<dbReference type="OrthoDB" id="4062651at2759"/>
<evidence type="ECO:0000313" key="6">
    <source>
        <dbReference type="Proteomes" id="UP000886885"/>
    </source>
</evidence>
<sequence length="283" mass="31517">MLVLLLEVFSDCFSIPPVLGILDIFAIQDLEKEGAYFVSKFHGSTNLSTGFSQASGAIAAIWGEENYLLPALDDEALPDGGSAPDSKENEVLEVFIRVGSRRRCLLSVSRSGLLLSRDWIQAASKEFDNGGILLFGQRVLIDRLLPWTARVKIAIGMAQGLSYLHTMEKPIVFRDFKSSIVLLDETLAWHKWEHTAGNFSKRGHVVGTTGYVAPEYADNGQLYVKSNVYSFGVVLVEMLTGLRAIDKRRPLGQRNLVRWLKPKLPEKNHLKHVIDPRLEGSIP</sequence>
<dbReference type="InterPro" id="IPR000719">
    <property type="entry name" value="Prot_kinase_dom"/>
</dbReference>
<comment type="caution">
    <text evidence="5">The sequence shown here is derived from an EMBL/GenBank/DDBJ whole genome shotgun (WGS) entry which is preliminary data.</text>
</comment>
<dbReference type="PANTHER" id="PTHR47989">
    <property type="entry name" value="OS01G0750732 PROTEIN"/>
    <property type="match status" value="1"/>
</dbReference>
<dbReference type="PROSITE" id="PS50011">
    <property type="entry name" value="PROTEIN_KINASE_DOM"/>
    <property type="match status" value="1"/>
</dbReference>
<keyword evidence="1" id="KW-0723">Serine/threonine-protein kinase</keyword>
<dbReference type="GO" id="GO:0004674">
    <property type="term" value="F:protein serine/threonine kinase activity"/>
    <property type="evidence" value="ECO:0007669"/>
    <property type="project" value="UniProtKB-KW"/>
</dbReference>
<dbReference type="EMBL" id="JAAWWB010000036">
    <property type="protein sequence ID" value="KAG6740037.1"/>
    <property type="molecule type" value="Genomic_DNA"/>
</dbReference>
<gene>
    <name evidence="5" type="ORF">POTOM_057671</name>
</gene>
<evidence type="ECO:0000259" key="4">
    <source>
        <dbReference type="PROSITE" id="PS50011"/>
    </source>
</evidence>
<dbReference type="AlphaFoldDB" id="A0A8X7XZ98"/>
<evidence type="ECO:0000313" key="5">
    <source>
        <dbReference type="EMBL" id="KAG6740037.1"/>
    </source>
</evidence>
<proteinExistence type="predicted"/>
<keyword evidence="3" id="KW-0067">ATP-binding</keyword>
<reference evidence="5" key="1">
    <citation type="journal article" date="2020" name="bioRxiv">
        <title>Hybrid origin of Populus tomentosa Carr. identified through genome sequencing and phylogenomic analysis.</title>
        <authorList>
            <person name="An X."/>
            <person name="Gao K."/>
            <person name="Chen Z."/>
            <person name="Li J."/>
            <person name="Yang X."/>
            <person name="Yang X."/>
            <person name="Zhou J."/>
            <person name="Guo T."/>
            <person name="Zhao T."/>
            <person name="Huang S."/>
            <person name="Miao D."/>
            <person name="Khan W.U."/>
            <person name="Rao P."/>
            <person name="Ye M."/>
            <person name="Lei B."/>
            <person name="Liao W."/>
            <person name="Wang J."/>
            <person name="Ji L."/>
            <person name="Li Y."/>
            <person name="Guo B."/>
            <person name="Mustafa N.S."/>
            <person name="Li S."/>
            <person name="Yun Q."/>
            <person name="Keller S.R."/>
            <person name="Mao J."/>
            <person name="Zhang R."/>
            <person name="Strauss S.H."/>
        </authorList>
    </citation>
    <scope>NUCLEOTIDE SEQUENCE</scope>
    <source>
        <strain evidence="5">GM15</strain>
        <tissue evidence="5">Leaf</tissue>
    </source>
</reference>
<keyword evidence="1" id="KW-0808">Transferase</keyword>
<accession>A0A8X7XZ98</accession>
<name>A0A8X7XZ98_POPTO</name>
<evidence type="ECO:0000256" key="1">
    <source>
        <dbReference type="ARBA" id="ARBA00022527"/>
    </source>
</evidence>
<dbReference type="Proteomes" id="UP000886885">
    <property type="component" value="Chromosome 18D"/>
</dbReference>
<feature type="domain" description="Protein kinase" evidence="4">
    <location>
        <begin position="1"/>
        <end position="283"/>
    </location>
</feature>